<feature type="signal peptide" evidence="1">
    <location>
        <begin position="1"/>
        <end position="26"/>
    </location>
</feature>
<accession>A0A1I6MSV8</accession>
<dbReference type="SUPFAM" id="SSF56925">
    <property type="entry name" value="OMPA-like"/>
    <property type="match status" value="1"/>
</dbReference>
<organism evidence="2 3">
    <name type="scientific">Granulicella pectinivorans</name>
    <dbReference type="NCBI Taxonomy" id="474950"/>
    <lineage>
        <taxon>Bacteria</taxon>
        <taxon>Pseudomonadati</taxon>
        <taxon>Acidobacteriota</taxon>
        <taxon>Terriglobia</taxon>
        <taxon>Terriglobales</taxon>
        <taxon>Acidobacteriaceae</taxon>
        <taxon>Granulicella</taxon>
    </lineage>
</organism>
<proteinExistence type="predicted"/>
<feature type="chain" id="PRO_5011728415" evidence="1">
    <location>
        <begin position="27"/>
        <end position="245"/>
    </location>
</feature>
<gene>
    <name evidence="2" type="ORF">SAMN05421771_3549</name>
</gene>
<keyword evidence="1" id="KW-0732">Signal</keyword>
<dbReference type="Gene3D" id="2.40.160.20">
    <property type="match status" value="1"/>
</dbReference>
<protein>
    <submittedName>
        <fullName evidence="2">Lipid A 3-O-deacylase (PagL)</fullName>
    </submittedName>
</protein>
<keyword evidence="3" id="KW-1185">Reference proteome</keyword>
<dbReference type="Pfam" id="PF09411">
    <property type="entry name" value="PagL"/>
    <property type="match status" value="1"/>
</dbReference>
<sequence>MSLSLNVRIWVAALAMAAATTGAANAQAPAAVTNALESKQLPWEIGGIVQGGKGVTDNRDDFKFIMAGIHAGKVLTDPHGSGFLNGRFEYAVEVFPFWQSYTPTFQRANCVPTSNPAVISCSPLFTTGGTYTGASVTPIILRWNFKGTGKLVPWVQAAGGLLWTNHKYPGFGSPILNLGNDGPNTEASVFNFTPQGGIGLHYFIKPNRSIDFGANAVHISSASLGDKNPGVNASVQFNVGYTFWK</sequence>
<name>A0A1I6MSV8_9BACT</name>
<evidence type="ECO:0000313" key="3">
    <source>
        <dbReference type="Proteomes" id="UP000199024"/>
    </source>
</evidence>
<dbReference type="InterPro" id="IPR011250">
    <property type="entry name" value="OMP/PagP_B-barrel"/>
</dbReference>
<reference evidence="2 3" key="1">
    <citation type="submission" date="2016-10" db="EMBL/GenBank/DDBJ databases">
        <authorList>
            <person name="de Groot N.N."/>
        </authorList>
    </citation>
    <scope>NUCLEOTIDE SEQUENCE [LARGE SCALE GENOMIC DNA]</scope>
    <source>
        <strain evidence="2 3">DSM 21001</strain>
    </source>
</reference>
<evidence type="ECO:0000256" key="1">
    <source>
        <dbReference type="SAM" id="SignalP"/>
    </source>
</evidence>
<dbReference type="EMBL" id="FOZL01000001">
    <property type="protein sequence ID" value="SFS18734.1"/>
    <property type="molecule type" value="Genomic_DNA"/>
</dbReference>
<dbReference type="Proteomes" id="UP000199024">
    <property type="component" value="Unassembled WGS sequence"/>
</dbReference>
<dbReference type="AlphaFoldDB" id="A0A1I6MSV8"/>
<evidence type="ECO:0000313" key="2">
    <source>
        <dbReference type="EMBL" id="SFS18734.1"/>
    </source>
</evidence>
<dbReference type="STRING" id="474950.SAMN05421771_3549"/>
<dbReference type="RefSeq" id="WP_245781943.1">
    <property type="nucleotide sequence ID" value="NZ_FOZL01000001.1"/>
</dbReference>
<dbReference type="InterPro" id="IPR018550">
    <property type="entry name" value="Lipid-A_deacylase-rel"/>
</dbReference>